<dbReference type="GO" id="GO:0019344">
    <property type="term" value="P:cysteine biosynthetic process"/>
    <property type="evidence" value="ECO:0007669"/>
    <property type="project" value="UniProtKB-KW"/>
</dbReference>
<dbReference type="Pfam" id="PF00258">
    <property type="entry name" value="Flavodoxin_1"/>
    <property type="match status" value="1"/>
</dbReference>
<feature type="binding site" evidence="12">
    <location>
        <position position="444"/>
    </location>
    <ligand>
        <name>FAD</name>
        <dbReference type="ChEBI" id="CHEBI:57692"/>
    </ligand>
</feature>
<evidence type="ECO:0000256" key="3">
    <source>
        <dbReference type="ARBA" id="ARBA00022605"/>
    </source>
</evidence>
<dbReference type="CDD" id="cd06199">
    <property type="entry name" value="SiR"/>
    <property type="match status" value="1"/>
</dbReference>
<dbReference type="PRINTS" id="PR00371">
    <property type="entry name" value="FPNCR"/>
</dbReference>
<evidence type="ECO:0000313" key="17">
    <source>
        <dbReference type="Proteomes" id="UP000273500"/>
    </source>
</evidence>
<feature type="binding site" evidence="12">
    <location>
        <begin position="559"/>
        <end position="563"/>
    </location>
    <ligand>
        <name>NADP(+)</name>
        <dbReference type="ChEBI" id="CHEBI:58349"/>
    </ligand>
</feature>
<evidence type="ECO:0000256" key="7">
    <source>
        <dbReference type="ARBA" id="ARBA00022857"/>
    </source>
</evidence>
<evidence type="ECO:0000256" key="5">
    <source>
        <dbReference type="ARBA" id="ARBA00022643"/>
    </source>
</evidence>
<dbReference type="InterPro" id="IPR001433">
    <property type="entry name" value="OxRdtase_FAD/NAD-bd"/>
</dbReference>
<sequence length="633" mass="69446">MTSSFSEAPNPLPQPPRPMSLLSASPTLPIGLDDQALQQLAAGLTSQQLVWLSGYLYGRAGAAAPVAAVAPAVAEAAAASRLTILFGSQTGNSKKAAGLVAEAARRRGLQPQVRDMNDYPTKDLKTEQLLLVVVSTQGEGDPPIAAEELHQFLLSSRASKLPDLQYAVLALGDKSYLQFCQTGFEFDQRLAELGGRRLAERLDCDVTFEDETRQWAEQVLSRIAELQPAPVPVTAGVAVAAPVVAVVGAGYAPEVAPLPAAVEYNARNPFGAELLEKIQLNGRGSTKETYHLEFSLADSGLTYEPGDALMVQPRNRPALVQEVLQAARLPEAAPVRLEADELDLTTALTERLELSVITRDVLERYAAVAPQHPRLREILADTAGLGTYLYGRDVADLLTEFPVELSGQQLAAVLRPLPARAYSIASSLLAHPEEVHLTVGAVRYETHGRAKHGACSGYQADHLSLGDTARVWVDRNEYFKLPQDAATDIIMVGPGTGVAPFRAFVEERAETGATGRNWLLFGNPHFTTDFLYQTEWQQHLKRGTLDRLDVAFSRDQAQKLYVQHRLLEQSRRVYEQLENGAYFYVCGDKSRMAHDVQQALRQIIQQESGHDADYAAEYLRQLKKSRRFLEDVY</sequence>
<evidence type="ECO:0000256" key="8">
    <source>
        <dbReference type="ARBA" id="ARBA00022982"/>
    </source>
</evidence>
<evidence type="ECO:0000256" key="1">
    <source>
        <dbReference type="ARBA" id="ARBA00012604"/>
    </source>
</evidence>
<dbReference type="InterPro" id="IPR010199">
    <property type="entry name" value="CysJ"/>
</dbReference>
<keyword evidence="7 12" id="KW-0521">NADP</keyword>
<feature type="binding site" evidence="12">
    <location>
        <begin position="438"/>
        <end position="440"/>
    </location>
    <ligand>
        <name>FAD</name>
        <dbReference type="ChEBI" id="CHEBI:57692"/>
    </ligand>
</feature>
<feature type="binding site" evidence="12">
    <location>
        <begin position="453"/>
        <end position="456"/>
    </location>
    <ligand>
        <name>FAD</name>
        <dbReference type="ChEBI" id="CHEBI:57692"/>
    </ligand>
</feature>
<dbReference type="PROSITE" id="PS51384">
    <property type="entry name" value="FAD_FR"/>
    <property type="match status" value="1"/>
</dbReference>
<feature type="region of interest" description="Disordered" evidence="13">
    <location>
        <begin position="1"/>
        <end position="25"/>
    </location>
</feature>
<feature type="binding site" evidence="12">
    <location>
        <begin position="420"/>
        <end position="423"/>
    </location>
    <ligand>
        <name>FAD</name>
        <dbReference type="ChEBI" id="CHEBI:57692"/>
    </ligand>
</feature>
<dbReference type="EMBL" id="RWIT01000010">
    <property type="protein sequence ID" value="RSK47156.1"/>
    <property type="molecule type" value="Genomic_DNA"/>
</dbReference>
<dbReference type="EC" id="1.8.1.2" evidence="1"/>
<protein>
    <recommendedName>
        <fullName evidence="1">assimilatory sulfite reductase (NADPH)</fullName>
        <ecNumber evidence="1">1.8.1.2</ecNumber>
    </recommendedName>
</protein>
<dbReference type="InterPro" id="IPR003097">
    <property type="entry name" value="CysJ-like_FAD-binding"/>
</dbReference>
<dbReference type="PRINTS" id="PR00369">
    <property type="entry name" value="FLAVODOXIN"/>
</dbReference>
<dbReference type="InterPro" id="IPR001709">
    <property type="entry name" value="Flavoprot_Pyr_Nucl_cyt_Rdtase"/>
</dbReference>
<comment type="catalytic activity">
    <reaction evidence="11">
        <text>hydrogen sulfide + 3 NADP(+) + 3 H2O = sulfite + 3 NADPH + 4 H(+)</text>
        <dbReference type="Rhea" id="RHEA:13801"/>
        <dbReference type="ChEBI" id="CHEBI:15377"/>
        <dbReference type="ChEBI" id="CHEBI:15378"/>
        <dbReference type="ChEBI" id="CHEBI:17359"/>
        <dbReference type="ChEBI" id="CHEBI:29919"/>
        <dbReference type="ChEBI" id="CHEBI:57783"/>
        <dbReference type="ChEBI" id="CHEBI:58349"/>
        <dbReference type="EC" id="1.8.1.2"/>
    </reaction>
</comment>
<keyword evidence="4" id="KW-0285">Flavoprotein</keyword>
<dbReference type="Proteomes" id="UP000273500">
    <property type="component" value="Unassembled WGS sequence"/>
</dbReference>
<evidence type="ECO:0000256" key="10">
    <source>
        <dbReference type="ARBA" id="ARBA00023192"/>
    </source>
</evidence>
<feature type="domain" description="Flavodoxin-like" evidence="14">
    <location>
        <begin position="82"/>
        <end position="220"/>
    </location>
</feature>
<dbReference type="Pfam" id="PF00667">
    <property type="entry name" value="FAD_binding_1"/>
    <property type="match status" value="1"/>
</dbReference>
<dbReference type="PIRSF" id="PIRSF000207">
    <property type="entry name" value="SiR-FP_CysJ"/>
    <property type="match status" value="1"/>
</dbReference>
<dbReference type="Gene3D" id="1.20.990.10">
    <property type="entry name" value="NADPH-cytochrome p450 Reductase, Chain A, domain 3"/>
    <property type="match status" value="1"/>
</dbReference>
<keyword evidence="6 12" id="KW-0274">FAD</keyword>
<dbReference type="Gene3D" id="3.40.50.80">
    <property type="entry name" value="Nucleotide-binding domain of ferredoxin-NADP reductase (FNR) module"/>
    <property type="match status" value="1"/>
</dbReference>
<dbReference type="GO" id="GO:0005829">
    <property type="term" value="C:cytosol"/>
    <property type="evidence" value="ECO:0007669"/>
    <property type="project" value="TreeGrafter"/>
</dbReference>
<feature type="binding site" evidence="12">
    <location>
        <position position="595"/>
    </location>
    <ligand>
        <name>NADP(+)</name>
        <dbReference type="ChEBI" id="CHEBI:58349"/>
    </ligand>
</feature>
<dbReference type="GO" id="GO:0010181">
    <property type="term" value="F:FMN binding"/>
    <property type="evidence" value="ECO:0007669"/>
    <property type="project" value="InterPro"/>
</dbReference>
<dbReference type="FunFam" id="3.40.50.80:FF:000001">
    <property type="entry name" value="NADPH--cytochrome P450 reductase 1"/>
    <property type="match status" value="1"/>
</dbReference>
<dbReference type="SUPFAM" id="SSF63380">
    <property type="entry name" value="Riboflavin synthase domain-like"/>
    <property type="match status" value="1"/>
</dbReference>
<evidence type="ECO:0000256" key="4">
    <source>
        <dbReference type="ARBA" id="ARBA00022630"/>
    </source>
</evidence>
<evidence type="ECO:0000256" key="6">
    <source>
        <dbReference type="ARBA" id="ARBA00022827"/>
    </source>
</evidence>
<keyword evidence="17" id="KW-1185">Reference proteome</keyword>
<dbReference type="InterPro" id="IPR039261">
    <property type="entry name" value="FNR_nucleotide-bd"/>
</dbReference>
<dbReference type="PANTHER" id="PTHR19384:SF128">
    <property type="entry name" value="NADPH OXIDOREDUCTASE A"/>
    <property type="match status" value="1"/>
</dbReference>
<dbReference type="InterPro" id="IPR001094">
    <property type="entry name" value="Flavdoxin-like"/>
</dbReference>
<feature type="domain" description="FAD-binding FR-type" evidence="15">
    <location>
        <begin position="267"/>
        <end position="482"/>
    </location>
</feature>
<dbReference type="Gene3D" id="3.40.50.360">
    <property type="match status" value="1"/>
</dbReference>
<evidence type="ECO:0000313" key="16">
    <source>
        <dbReference type="EMBL" id="RSK47156.1"/>
    </source>
</evidence>
<dbReference type="OrthoDB" id="9789468at2"/>
<evidence type="ECO:0000256" key="13">
    <source>
        <dbReference type="SAM" id="MobiDB-lite"/>
    </source>
</evidence>
<evidence type="ECO:0000256" key="9">
    <source>
        <dbReference type="ARBA" id="ARBA00023002"/>
    </source>
</evidence>
<keyword evidence="9 16" id="KW-0560">Oxidoreductase</keyword>
<feature type="binding site" evidence="12">
    <location>
        <begin position="553"/>
        <end position="554"/>
    </location>
    <ligand>
        <name>NADP(+)</name>
        <dbReference type="ChEBI" id="CHEBI:58349"/>
    </ligand>
</feature>
<comment type="cofactor">
    <cofactor evidence="12">
        <name>FMN</name>
        <dbReference type="ChEBI" id="CHEBI:58210"/>
    </cofactor>
    <text evidence="12">Binds 1 FMN per subunit.</text>
</comment>
<evidence type="ECO:0000256" key="11">
    <source>
        <dbReference type="ARBA" id="ARBA00052219"/>
    </source>
</evidence>
<dbReference type="Pfam" id="PF00175">
    <property type="entry name" value="NAD_binding_1"/>
    <property type="match status" value="1"/>
</dbReference>
<organism evidence="16 17">
    <name type="scientific">Hymenobacter rigui</name>
    <dbReference type="NCBI Taxonomy" id="334424"/>
    <lineage>
        <taxon>Bacteria</taxon>
        <taxon>Pseudomonadati</taxon>
        <taxon>Bacteroidota</taxon>
        <taxon>Cytophagia</taxon>
        <taxon>Cytophagales</taxon>
        <taxon>Hymenobacteraceae</taxon>
        <taxon>Hymenobacter</taxon>
    </lineage>
</organism>
<name>A0A3R9NZV6_9BACT</name>
<proteinExistence type="predicted"/>
<dbReference type="AlphaFoldDB" id="A0A3R9NZV6"/>
<feature type="binding site" evidence="12">
    <location>
        <begin position="171"/>
        <end position="180"/>
    </location>
    <ligand>
        <name>FMN</name>
        <dbReference type="ChEBI" id="CHEBI:58210"/>
    </ligand>
</feature>
<feature type="binding site" evidence="12">
    <location>
        <begin position="135"/>
        <end position="138"/>
    </location>
    <ligand>
        <name>FMN</name>
        <dbReference type="ChEBI" id="CHEBI:58210"/>
    </ligand>
</feature>
<dbReference type="InterPro" id="IPR017938">
    <property type="entry name" value="Riboflavin_synthase-like_b-brl"/>
</dbReference>
<dbReference type="GO" id="GO:0004783">
    <property type="term" value="F:sulfite reductase (NADPH) activity"/>
    <property type="evidence" value="ECO:0007669"/>
    <property type="project" value="UniProtKB-EC"/>
</dbReference>
<dbReference type="PROSITE" id="PS50902">
    <property type="entry name" value="FLAVODOXIN_LIKE"/>
    <property type="match status" value="1"/>
</dbReference>
<dbReference type="InterPro" id="IPR029039">
    <property type="entry name" value="Flavoprotein-like_sf"/>
</dbReference>
<dbReference type="NCBIfam" id="TIGR01931">
    <property type="entry name" value="cysJ"/>
    <property type="match status" value="1"/>
</dbReference>
<keyword evidence="8" id="KW-0249">Electron transport</keyword>
<evidence type="ECO:0000256" key="12">
    <source>
        <dbReference type="PIRSR" id="PIRSR000207-1"/>
    </source>
</evidence>
<dbReference type="PANTHER" id="PTHR19384">
    <property type="entry name" value="NITRIC OXIDE SYNTHASE-RELATED"/>
    <property type="match status" value="1"/>
</dbReference>
<dbReference type="Gene3D" id="2.40.30.10">
    <property type="entry name" value="Translation factors"/>
    <property type="match status" value="1"/>
</dbReference>
<evidence type="ECO:0000256" key="2">
    <source>
        <dbReference type="ARBA" id="ARBA00022448"/>
    </source>
</evidence>
<dbReference type="SUPFAM" id="SSF52218">
    <property type="entry name" value="Flavoproteins"/>
    <property type="match status" value="1"/>
</dbReference>
<comment type="cofactor">
    <cofactor evidence="12">
        <name>FAD</name>
        <dbReference type="ChEBI" id="CHEBI:57692"/>
    </cofactor>
    <text evidence="12">Binds 1 FAD per subunit.</text>
</comment>
<evidence type="ECO:0000259" key="14">
    <source>
        <dbReference type="PROSITE" id="PS50902"/>
    </source>
</evidence>
<reference evidence="16 17" key="1">
    <citation type="submission" date="2018-12" db="EMBL/GenBank/DDBJ databases">
        <authorList>
            <person name="Feng G."/>
            <person name="Zhu H."/>
        </authorList>
    </citation>
    <scope>NUCLEOTIDE SEQUENCE [LARGE SCALE GENOMIC DNA]</scope>
    <source>
        <strain evidence="16 17">KCTC 12533</strain>
    </source>
</reference>
<dbReference type="InterPro" id="IPR023173">
    <property type="entry name" value="NADPH_Cyt_P450_Rdtase_alpha"/>
</dbReference>
<dbReference type="SUPFAM" id="SSF52343">
    <property type="entry name" value="Ferredoxin reductase-like, C-terminal NADP-linked domain"/>
    <property type="match status" value="1"/>
</dbReference>
<accession>A0A3R9NZV6</accession>
<evidence type="ECO:0000259" key="15">
    <source>
        <dbReference type="PROSITE" id="PS51384"/>
    </source>
</evidence>
<dbReference type="InterPro" id="IPR017927">
    <property type="entry name" value="FAD-bd_FR_type"/>
</dbReference>
<gene>
    <name evidence="16" type="ORF">EI291_16300</name>
</gene>
<dbReference type="GO" id="GO:0050660">
    <property type="term" value="F:flavin adenine dinucleotide binding"/>
    <property type="evidence" value="ECO:0007669"/>
    <property type="project" value="InterPro"/>
</dbReference>
<keyword evidence="2" id="KW-0813">Transport</keyword>
<keyword evidence="3" id="KW-0028">Amino-acid biosynthesis</keyword>
<dbReference type="InterPro" id="IPR008254">
    <property type="entry name" value="Flavodoxin/NO_synth"/>
</dbReference>
<keyword evidence="5 12" id="KW-0288">FMN</keyword>
<keyword evidence="10" id="KW-0198">Cysteine biosynthesis</keyword>
<feature type="binding site" evidence="12">
    <location>
        <position position="633"/>
    </location>
    <ligand>
        <name>FAD</name>
        <dbReference type="ChEBI" id="CHEBI:57692"/>
    </ligand>
</feature>
<comment type="caution">
    <text evidence="16">The sequence shown here is derived from an EMBL/GenBank/DDBJ whole genome shotgun (WGS) entry which is preliminary data.</text>
</comment>